<name>A0A0H2VCE1_ECOL6</name>
<sequence length="51" mass="6282">MCRWINEYSSFYEIIIKNQIIKGIFFLLHFIPDYSDTTHPFNTMRHNNIMK</sequence>
<reference evidence="1 2" key="1">
    <citation type="journal article" date="2002" name="Proc. Natl. Acad. Sci. U.S.A.">
        <title>Extensive mosaic structure revealed by the complete genome sequence of uropathogenic Escherichia coli.</title>
        <authorList>
            <person name="Welch R.A."/>
            <person name="Burland V."/>
            <person name="Plunkett G.III."/>
            <person name="Redford P."/>
            <person name="Roesch P."/>
            <person name="Rasko D."/>
            <person name="Buckles E.L."/>
            <person name="Liou S.R."/>
            <person name="Boutin A."/>
            <person name="Hackett J."/>
            <person name="Stroud D."/>
            <person name="Mayhew G.F."/>
            <person name="Rose D.J."/>
            <person name="Zhou S."/>
            <person name="Schwartz D.C."/>
            <person name="Perna N.T."/>
            <person name="Mobley H.L."/>
            <person name="Donnenberg M.S."/>
            <person name="Blattner F.R."/>
        </authorList>
    </citation>
    <scope>NUCLEOTIDE SEQUENCE [LARGE SCALE GENOMIC DNA]</scope>
    <source>
        <strain evidence="2">CFT073 / ATCC 700928 / UPEC</strain>
    </source>
</reference>
<keyword evidence="2" id="KW-1185">Reference proteome</keyword>
<organism evidence="1 2">
    <name type="scientific">Escherichia coli O6:H1 (strain CFT073 / ATCC 700928 / UPEC)</name>
    <dbReference type="NCBI Taxonomy" id="199310"/>
    <lineage>
        <taxon>Bacteria</taxon>
        <taxon>Pseudomonadati</taxon>
        <taxon>Pseudomonadota</taxon>
        <taxon>Gammaproteobacteria</taxon>
        <taxon>Enterobacterales</taxon>
        <taxon>Enterobacteriaceae</taxon>
        <taxon>Escherichia</taxon>
    </lineage>
</organism>
<dbReference type="KEGG" id="ecc:c4565"/>
<accession>A0A0H2VCE1</accession>
<evidence type="ECO:0000313" key="1">
    <source>
        <dbReference type="EMBL" id="AAN82999.1"/>
    </source>
</evidence>
<proteinExistence type="predicted"/>
<gene>
    <name evidence="1" type="ordered locus">c4565</name>
</gene>
<dbReference type="EMBL" id="AE014075">
    <property type="protein sequence ID" value="AAN82999.1"/>
    <property type="molecule type" value="Genomic_DNA"/>
</dbReference>
<dbReference type="STRING" id="199310.c4565"/>
<evidence type="ECO:0000313" key="2">
    <source>
        <dbReference type="Proteomes" id="UP000001410"/>
    </source>
</evidence>
<dbReference type="Proteomes" id="UP000001410">
    <property type="component" value="Chromosome"/>
</dbReference>
<dbReference type="AlphaFoldDB" id="A0A0H2VCE1"/>
<protein>
    <submittedName>
        <fullName evidence="1">Uncharacterized protein</fullName>
    </submittedName>
</protein>
<dbReference type="HOGENOM" id="CLU_218507_0_0_6"/>